<comment type="caution">
    <text evidence="1">The sequence shown here is derived from an EMBL/GenBank/DDBJ whole genome shotgun (WGS) entry which is preliminary data.</text>
</comment>
<dbReference type="InterPro" id="IPR028994">
    <property type="entry name" value="Integrin_alpha_N"/>
</dbReference>
<dbReference type="PANTHER" id="PTHR15435:SF2">
    <property type="entry name" value="KICSTOR COMPLEX PROTEIN KAPTIN"/>
    <property type="match status" value="1"/>
</dbReference>
<organism evidence="1 2">
    <name type="scientific">Porites lobata</name>
    <dbReference type="NCBI Taxonomy" id="104759"/>
    <lineage>
        <taxon>Eukaryota</taxon>
        <taxon>Metazoa</taxon>
        <taxon>Cnidaria</taxon>
        <taxon>Anthozoa</taxon>
        <taxon>Hexacorallia</taxon>
        <taxon>Scleractinia</taxon>
        <taxon>Fungiina</taxon>
        <taxon>Poritidae</taxon>
        <taxon>Porites</taxon>
    </lineage>
</organism>
<proteinExistence type="predicted"/>
<gene>
    <name evidence="1" type="ORF">PLOB_00045556</name>
</gene>
<name>A0ABN8N2A9_9CNID</name>
<evidence type="ECO:0000313" key="1">
    <source>
        <dbReference type="EMBL" id="CAH3040897.1"/>
    </source>
</evidence>
<sequence length="429" mass="48241">MADREEVNFEEIHFSPIPSQTNIYGLTKIESREEGNKIFLASLSGRVVCLEYLSNSLVPTSREVPFTYIPESAEIVSTDAFNRPEPSKGLVVGISLILLKNSRSHQKQFLNIYSALESKAVFSLDSIAEGCQHLELDFVPFQLTHAEVFIKGRREIVFLLCGSDESVHMFCEDRIHKRFEEQPVKNYFPELQNLPSNILWLEVLTEQSRRVTVLGCQDGYVKVAVTDLTGEPNIVKEHSLHRDGPISSVKLFSLTSCKTEAIDDEKNIIEDETDPISEYHLLVSCSIEASVVFTNIINEGFTSMVTLPDSDDFDCVTCTCIADVDWDGRNEVILGTYGQELLVYKCISGESSLQSCCNVDFQLIWRRSFANPLFAIEYVDLTNDGMEEIAVASLSGLHVLQHNLNKTEENLSKIKETALQDSQEKESVT</sequence>
<dbReference type="EMBL" id="CALNXK010000008">
    <property type="protein sequence ID" value="CAH3040897.1"/>
    <property type="molecule type" value="Genomic_DNA"/>
</dbReference>
<dbReference type="PANTHER" id="PTHR15435">
    <property type="entry name" value="KICSTOR COMPLEX PROTEIN KAPTIN"/>
    <property type="match status" value="1"/>
</dbReference>
<accession>A0ABN8N2A9</accession>
<dbReference type="SUPFAM" id="SSF69318">
    <property type="entry name" value="Integrin alpha N-terminal domain"/>
    <property type="match status" value="1"/>
</dbReference>
<evidence type="ECO:0000313" key="2">
    <source>
        <dbReference type="Proteomes" id="UP001159405"/>
    </source>
</evidence>
<dbReference type="InterPro" id="IPR029982">
    <property type="entry name" value="Kptn"/>
</dbReference>
<reference evidence="1 2" key="1">
    <citation type="submission" date="2022-05" db="EMBL/GenBank/DDBJ databases">
        <authorList>
            <consortium name="Genoscope - CEA"/>
            <person name="William W."/>
        </authorList>
    </citation>
    <scope>NUCLEOTIDE SEQUENCE [LARGE SCALE GENOMIC DNA]</scope>
</reference>
<protein>
    <recommendedName>
        <fullName evidence="3">Kaptin</fullName>
    </recommendedName>
</protein>
<evidence type="ECO:0008006" key="3">
    <source>
        <dbReference type="Google" id="ProtNLM"/>
    </source>
</evidence>
<keyword evidence="2" id="KW-1185">Reference proteome</keyword>
<dbReference type="Proteomes" id="UP001159405">
    <property type="component" value="Unassembled WGS sequence"/>
</dbReference>